<dbReference type="GO" id="GO:0046677">
    <property type="term" value="P:response to antibiotic"/>
    <property type="evidence" value="ECO:0007669"/>
    <property type="project" value="InterPro"/>
</dbReference>
<name>D1PLR0_9FIRM</name>
<feature type="active site" description="Proton acceptor" evidence="13">
    <location>
        <position position="71"/>
    </location>
</feature>
<dbReference type="InterPro" id="IPR001967">
    <property type="entry name" value="Peptidase_S11_N"/>
</dbReference>
<feature type="chain" id="PRO_5003025647" description="serine-type D-Ala-D-Ala carboxypeptidase" evidence="17">
    <location>
        <begin position="26"/>
        <end position="445"/>
    </location>
</feature>
<evidence type="ECO:0000256" key="5">
    <source>
        <dbReference type="ARBA" id="ARBA00022645"/>
    </source>
</evidence>
<dbReference type="EC" id="3.4.16.4" evidence="4"/>
<organism evidence="19 20">
    <name type="scientific">Subdoligranulum variabile DSM 15176</name>
    <dbReference type="NCBI Taxonomy" id="411471"/>
    <lineage>
        <taxon>Bacteria</taxon>
        <taxon>Bacillati</taxon>
        <taxon>Bacillota</taxon>
        <taxon>Clostridia</taxon>
        <taxon>Eubacteriales</taxon>
        <taxon>Oscillospiraceae</taxon>
        <taxon>Subdoligranulum</taxon>
    </lineage>
</organism>
<evidence type="ECO:0000256" key="15">
    <source>
        <dbReference type="RuleBase" id="RU004016"/>
    </source>
</evidence>
<keyword evidence="16" id="KW-0472">Membrane</keyword>
<keyword evidence="16" id="KW-1133">Transmembrane helix</keyword>
<feature type="active site" description="Acyl-ester intermediate" evidence="13">
    <location>
        <position position="68"/>
    </location>
</feature>
<sequence length="445" mass="48624">MLMKRFWALFCTVVLAFVLVLPVAAEGESSALSADAPELTAPAGYVVNLDTNIVVYDKNSDTQLQAASLTKMMTCLLMLEQYQDQLDTITVTAPSYIYDLIWEKTTNASTADIRKGETQTLRNLLYAMLLPSANEAAYIVADYMGGGSIDNFVAMMNNEAAAIGCTGTTFADPCGLDERNVTTAKDAYLILRALTAYDIVGTVMGTASYDMGTNDRYTTPGTYIIQNTNKMISNTSYYRAYTKGGKTGSLGEWQNFAGWHSQDGENYISVLLNVPNATDEEGGRPALLETGTLMDWVYATYTIAPALDTTQPITESRIVYSTQTDTVMLYPADDMMTLLPREGGAALTEQVFNLPDHLTAPLKQGDVVGTVTLTIEGESIGTVDLIAGSDVERNQMLYTISRVGEFFSSTYFKVVIMLTMAVIAVYAFVWVLSILGVWSRESEDK</sequence>
<dbReference type="GO" id="GO:0008800">
    <property type="term" value="F:beta-lactamase activity"/>
    <property type="evidence" value="ECO:0007669"/>
    <property type="project" value="InterPro"/>
</dbReference>
<evidence type="ECO:0000256" key="13">
    <source>
        <dbReference type="PIRSR" id="PIRSR618044-1"/>
    </source>
</evidence>
<comment type="pathway">
    <text evidence="2">Cell wall biogenesis; peptidoglycan biosynthesis.</text>
</comment>
<evidence type="ECO:0000256" key="7">
    <source>
        <dbReference type="ARBA" id="ARBA00022729"/>
    </source>
</evidence>
<dbReference type="GO" id="GO:0009252">
    <property type="term" value="P:peptidoglycan biosynthetic process"/>
    <property type="evidence" value="ECO:0007669"/>
    <property type="project" value="UniProtKB-UniPathway"/>
</dbReference>
<dbReference type="Proteomes" id="UP000003438">
    <property type="component" value="Unassembled WGS sequence"/>
</dbReference>
<feature type="domain" description="Peptidase S11 D-Ala-D-Ala carboxypeptidase A C-terminal" evidence="18">
    <location>
        <begin position="298"/>
        <end position="393"/>
    </location>
</feature>
<keyword evidence="20" id="KW-1185">Reference proteome</keyword>
<dbReference type="InterPro" id="IPR012338">
    <property type="entry name" value="Beta-lactam/transpept-like"/>
</dbReference>
<dbReference type="Gene3D" id="3.40.710.10">
    <property type="entry name" value="DD-peptidase/beta-lactamase superfamily"/>
    <property type="match status" value="1"/>
</dbReference>
<dbReference type="InterPro" id="IPR000871">
    <property type="entry name" value="Beta-lactam_class-A"/>
</dbReference>
<reference evidence="19" key="1">
    <citation type="submission" date="2009-12" db="EMBL/GenBank/DDBJ databases">
        <authorList>
            <person name="Weinstock G."/>
            <person name="Sodergren E."/>
            <person name="Clifton S."/>
            <person name="Fulton L."/>
            <person name="Fulton B."/>
            <person name="Courtney L."/>
            <person name="Fronick C."/>
            <person name="Harrison M."/>
            <person name="Strong C."/>
            <person name="Farmer C."/>
            <person name="Delahaunty K."/>
            <person name="Markovic C."/>
            <person name="Hall O."/>
            <person name="Minx P."/>
            <person name="Tomlinson C."/>
            <person name="Mitreva M."/>
            <person name="Nelson J."/>
            <person name="Hou S."/>
            <person name="Wollam A."/>
            <person name="Pepin K.H."/>
            <person name="Johnson M."/>
            <person name="Bhonagiri V."/>
            <person name="Nash W.E."/>
            <person name="Warren W."/>
            <person name="Chinwalla A."/>
            <person name="Mardis E.R."/>
            <person name="Wilson R.K."/>
        </authorList>
    </citation>
    <scope>NUCLEOTIDE SEQUENCE [LARGE SCALE GENOMIC DNA]</scope>
    <source>
        <strain evidence="19">DSM 15176</strain>
    </source>
</reference>
<evidence type="ECO:0000313" key="19">
    <source>
        <dbReference type="EMBL" id="EFB76358.1"/>
    </source>
</evidence>
<evidence type="ECO:0000256" key="17">
    <source>
        <dbReference type="SAM" id="SignalP"/>
    </source>
</evidence>
<dbReference type="InterPro" id="IPR012907">
    <property type="entry name" value="Peptidase_S11_C"/>
</dbReference>
<feature type="binding site" evidence="14">
    <location>
        <position position="246"/>
    </location>
    <ligand>
        <name>substrate</name>
    </ligand>
</feature>
<dbReference type="OrthoDB" id="9791132at2"/>
<evidence type="ECO:0000256" key="6">
    <source>
        <dbReference type="ARBA" id="ARBA00022670"/>
    </source>
</evidence>
<dbReference type="SMART" id="SM00936">
    <property type="entry name" value="PBP5_C"/>
    <property type="match status" value="1"/>
</dbReference>
<evidence type="ECO:0000256" key="4">
    <source>
        <dbReference type="ARBA" id="ARBA00012448"/>
    </source>
</evidence>
<dbReference type="AlphaFoldDB" id="D1PLR0"/>
<proteinExistence type="inferred from homology"/>
<dbReference type="GO" id="GO:0071555">
    <property type="term" value="P:cell wall organization"/>
    <property type="evidence" value="ECO:0007669"/>
    <property type="project" value="UniProtKB-KW"/>
</dbReference>
<dbReference type="Pfam" id="PF07943">
    <property type="entry name" value="PBP5_C"/>
    <property type="match status" value="1"/>
</dbReference>
<evidence type="ECO:0000259" key="18">
    <source>
        <dbReference type="SMART" id="SM00936"/>
    </source>
</evidence>
<evidence type="ECO:0000256" key="1">
    <source>
        <dbReference type="ARBA" id="ARBA00003217"/>
    </source>
</evidence>
<dbReference type="InterPro" id="IPR015956">
    <property type="entry name" value="Peniciliin-bd_prot_C_sf"/>
</dbReference>
<dbReference type="SUPFAM" id="SSF56601">
    <property type="entry name" value="beta-lactamase/transpeptidase-like"/>
    <property type="match status" value="1"/>
</dbReference>
<evidence type="ECO:0000256" key="8">
    <source>
        <dbReference type="ARBA" id="ARBA00022801"/>
    </source>
</evidence>
<dbReference type="STRING" id="411471.SUBVAR_05277"/>
<dbReference type="GO" id="GO:0006508">
    <property type="term" value="P:proteolysis"/>
    <property type="evidence" value="ECO:0007669"/>
    <property type="project" value="UniProtKB-KW"/>
</dbReference>
<dbReference type="EMBL" id="ACBY02000021">
    <property type="protein sequence ID" value="EFB76358.1"/>
    <property type="molecule type" value="Genomic_DNA"/>
</dbReference>
<comment type="similarity">
    <text evidence="3 15">Belongs to the peptidase S11 family.</text>
</comment>
<evidence type="ECO:0000256" key="3">
    <source>
        <dbReference type="ARBA" id="ARBA00007164"/>
    </source>
</evidence>
<dbReference type="GO" id="GO:0008360">
    <property type="term" value="P:regulation of cell shape"/>
    <property type="evidence" value="ECO:0007669"/>
    <property type="project" value="UniProtKB-KW"/>
</dbReference>
<keyword evidence="10" id="KW-0573">Peptidoglycan synthesis</keyword>
<keyword evidence="8" id="KW-0378">Hydrolase</keyword>
<feature type="transmembrane region" description="Helical" evidence="16">
    <location>
        <begin position="411"/>
        <end position="438"/>
    </location>
</feature>
<dbReference type="HOGENOM" id="CLU_027070_7_3_9"/>
<keyword evidence="9" id="KW-0133">Cell shape</keyword>
<comment type="catalytic activity">
    <reaction evidence="12">
        <text>Preferential cleavage: (Ac)2-L-Lys-D-Ala-|-D-Ala. Also transpeptidation of peptidyl-alanyl moieties that are N-acyl substituents of D-alanine.</text>
        <dbReference type="EC" id="3.4.16.4"/>
    </reaction>
</comment>
<protein>
    <recommendedName>
        <fullName evidence="4">serine-type D-Ala-D-Ala carboxypeptidase</fullName>
        <ecNumber evidence="4">3.4.16.4</ecNumber>
    </recommendedName>
</protein>
<accession>D1PLR0</accession>
<keyword evidence="16" id="KW-0812">Transmembrane</keyword>
<keyword evidence="5 19" id="KW-0121">Carboxypeptidase</keyword>
<feature type="active site" evidence="13">
    <location>
        <position position="132"/>
    </location>
</feature>
<evidence type="ECO:0000256" key="11">
    <source>
        <dbReference type="ARBA" id="ARBA00023316"/>
    </source>
</evidence>
<keyword evidence="6" id="KW-0645">Protease</keyword>
<evidence type="ECO:0000256" key="10">
    <source>
        <dbReference type="ARBA" id="ARBA00022984"/>
    </source>
</evidence>
<evidence type="ECO:0000256" key="12">
    <source>
        <dbReference type="ARBA" id="ARBA00034000"/>
    </source>
</evidence>
<dbReference type="Gene3D" id="2.60.410.10">
    <property type="entry name" value="D-Ala-D-Ala carboxypeptidase, C-terminal domain"/>
    <property type="match status" value="1"/>
</dbReference>
<dbReference type="Pfam" id="PF00768">
    <property type="entry name" value="Peptidase_S11"/>
    <property type="match status" value="1"/>
</dbReference>
<dbReference type="GO" id="GO:0030655">
    <property type="term" value="P:beta-lactam antibiotic catabolic process"/>
    <property type="evidence" value="ECO:0007669"/>
    <property type="project" value="InterPro"/>
</dbReference>
<evidence type="ECO:0000256" key="9">
    <source>
        <dbReference type="ARBA" id="ARBA00022960"/>
    </source>
</evidence>
<dbReference type="MEROPS" id="S11.004"/>
<evidence type="ECO:0000256" key="16">
    <source>
        <dbReference type="SAM" id="Phobius"/>
    </source>
</evidence>
<dbReference type="GO" id="GO:0009002">
    <property type="term" value="F:serine-type D-Ala-D-Ala carboxypeptidase activity"/>
    <property type="evidence" value="ECO:0007669"/>
    <property type="project" value="UniProtKB-EC"/>
</dbReference>
<evidence type="ECO:0000313" key="20">
    <source>
        <dbReference type="Proteomes" id="UP000003438"/>
    </source>
</evidence>
<dbReference type="InterPro" id="IPR018044">
    <property type="entry name" value="Peptidase_S11"/>
</dbReference>
<dbReference type="UniPathway" id="UPA00219"/>
<dbReference type="PANTHER" id="PTHR35333:SF4">
    <property type="entry name" value="SLR0121 PROTEIN"/>
    <property type="match status" value="1"/>
</dbReference>
<comment type="caution">
    <text evidence="19">The sequence shown here is derived from an EMBL/GenBank/DDBJ whole genome shotgun (WGS) entry which is preliminary data.</text>
</comment>
<keyword evidence="7 17" id="KW-0732">Signal</keyword>
<dbReference type="InterPro" id="IPR037167">
    <property type="entry name" value="Peptidase_S11_C_sf"/>
</dbReference>
<dbReference type="PRINTS" id="PR00725">
    <property type="entry name" value="DADACBPTASE1"/>
</dbReference>
<comment type="function">
    <text evidence="1">Removes C-terminal D-alanyl residues from sugar-peptide cell wall precursors.</text>
</comment>
<gene>
    <name evidence="19" type="ORF">SUBVAR_05277</name>
</gene>
<evidence type="ECO:0000256" key="2">
    <source>
        <dbReference type="ARBA" id="ARBA00004752"/>
    </source>
</evidence>
<feature type="signal peptide" evidence="17">
    <location>
        <begin position="1"/>
        <end position="25"/>
    </location>
</feature>
<dbReference type="SUPFAM" id="SSF69189">
    <property type="entry name" value="Penicillin-binding protein associated domain"/>
    <property type="match status" value="1"/>
</dbReference>
<evidence type="ECO:0000256" key="14">
    <source>
        <dbReference type="PIRSR" id="PIRSR618044-2"/>
    </source>
</evidence>
<dbReference type="PANTHER" id="PTHR35333">
    <property type="entry name" value="BETA-LACTAMASE"/>
    <property type="match status" value="1"/>
</dbReference>
<dbReference type="eggNOG" id="COG1686">
    <property type="taxonomic scope" value="Bacteria"/>
</dbReference>
<keyword evidence="11" id="KW-0961">Cell wall biogenesis/degradation</keyword>